<organism evidence="1 2">
    <name type="scientific">Candidatus Sungiibacteriota bacterium</name>
    <dbReference type="NCBI Taxonomy" id="2750080"/>
    <lineage>
        <taxon>Bacteria</taxon>
        <taxon>Candidatus Sungiibacteriota</taxon>
    </lineage>
</organism>
<comment type="caution">
    <text evidence="1">The sequence shown here is derived from an EMBL/GenBank/DDBJ whole genome shotgun (WGS) entry which is preliminary data.</text>
</comment>
<proteinExistence type="predicted"/>
<name>A0A932DSD1_9BACT</name>
<gene>
    <name evidence="1" type="ORF">HYV66_01635</name>
</gene>
<protein>
    <submittedName>
        <fullName evidence="1">Ribonuclease H-like YkuK family protein</fullName>
    </submittedName>
</protein>
<evidence type="ECO:0000313" key="2">
    <source>
        <dbReference type="Proteomes" id="UP000709672"/>
    </source>
</evidence>
<dbReference type="EMBL" id="JACPHQ010000018">
    <property type="protein sequence ID" value="MBI2465915.1"/>
    <property type="molecule type" value="Genomic_DNA"/>
</dbReference>
<evidence type="ECO:0000313" key="1">
    <source>
        <dbReference type="EMBL" id="MBI2465915.1"/>
    </source>
</evidence>
<dbReference type="Pfam" id="PF04308">
    <property type="entry name" value="RNaseH_like"/>
    <property type="match status" value="1"/>
</dbReference>
<dbReference type="AlphaFoldDB" id="A0A932DSD1"/>
<reference evidence="1" key="1">
    <citation type="submission" date="2020-07" db="EMBL/GenBank/DDBJ databases">
        <title>Huge and variable diversity of episymbiotic CPR bacteria and DPANN archaea in groundwater ecosystems.</title>
        <authorList>
            <person name="He C.Y."/>
            <person name="Keren R."/>
            <person name="Whittaker M."/>
            <person name="Farag I.F."/>
            <person name="Doudna J."/>
            <person name="Cate J.H.D."/>
            <person name="Banfield J.F."/>
        </authorList>
    </citation>
    <scope>NUCLEOTIDE SEQUENCE</scope>
    <source>
        <strain evidence="1">NC_groundwater_418_Ag_B-0.1um_45_10</strain>
    </source>
</reference>
<dbReference type="PANTHER" id="PTHR39961">
    <property type="entry name" value="HYPOTHETICAL CYTOSOLIC PROTEIN"/>
    <property type="match status" value="1"/>
</dbReference>
<dbReference type="Proteomes" id="UP000709672">
    <property type="component" value="Unassembled WGS sequence"/>
</dbReference>
<sequence length="166" mass="19111">MTIVEQKFFSPSKGAMVLPEIVADICGYMRESEKHGYQVIVGTDSQIYLDRTDFITALVVRRVGAGGRYFWHREHHPNFKSLRERIYTETLKSLSVAEVFYTRLFDVLKNEERLKNFNFEIHVDVGENGATREMIKEVVGMVRGNGYEVKTKPLSFGAFVVADRHT</sequence>
<dbReference type="PANTHER" id="PTHR39961:SF1">
    <property type="entry name" value="DUF458 DOMAIN-CONTAINING PROTEIN"/>
    <property type="match status" value="1"/>
</dbReference>
<accession>A0A932DSD1</accession>
<dbReference type="InterPro" id="IPR007405">
    <property type="entry name" value="Phage_KVP40_Orf299"/>
</dbReference>